<evidence type="ECO:0000313" key="2">
    <source>
        <dbReference type="Proteomes" id="UP000231025"/>
    </source>
</evidence>
<organism evidence="1 2">
    <name type="scientific">Candidatus Roizmanbacteria bacterium CG23_combo_of_CG06-09_8_20_14_all_35_49</name>
    <dbReference type="NCBI Taxonomy" id="1974863"/>
    <lineage>
        <taxon>Bacteria</taxon>
        <taxon>Candidatus Roizmaniibacteriota</taxon>
    </lineage>
</organism>
<dbReference type="SUPFAM" id="SSF88723">
    <property type="entry name" value="PIN domain-like"/>
    <property type="match status" value="1"/>
</dbReference>
<comment type="caution">
    <text evidence="1">The sequence shown here is derived from an EMBL/GenBank/DDBJ whole genome shotgun (WGS) entry which is preliminary data.</text>
</comment>
<evidence type="ECO:0000313" key="1">
    <source>
        <dbReference type="EMBL" id="PIP14695.1"/>
    </source>
</evidence>
<gene>
    <name evidence="1" type="ORF">COX47_03850</name>
</gene>
<reference evidence="1 2" key="1">
    <citation type="submission" date="2017-09" db="EMBL/GenBank/DDBJ databases">
        <title>Depth-based differentiation of microbial function through sediment-hosted aquifers and enrichment of novel symbionts in the deep terrestrial subsurface.</title>
        <authorList>
            <person name="Probst A.J."/>
            <person name="Ladd B."/>
            <person name="Jarett J.K."/>
            <person name="Geller-Mcgrath D.E."/>
            <person name="Sieber C.M."/>
            <person name="Emerson J.B."/>
            <person name="Anantharaman K."/>
            <person name="Thomas B.C."/>
            <person name="Malmstrom R."/>
            <person name="Stieglmeier M."/>
            <person name="Klingl A."/>
            <person name="Woyke T."/>
            <person name="Ryan C.M."/>
            <person name="Banfield J.F."/>
        </authorList>
    </citation>
    <scope>NUCLEOTIDE SEQUENCE [LARGE SCALE GENOMIC DNA]</scope>
    <source>
        <strain evidence="1">CG23_combo_of_CG06-09_8_20_14_all_35_49</strain>
    </source>
</reference>
<protein>
    <recommendedName>
        <fullName evidence="3">PIN domain-containing protein</fullName>
    </recommendedName>
</protein>
<sequence length="153" mass="17863">MNKYIVDTDVLIGLNDSLPMDVYETPWKMIGKNIENKNIIICEAVFNEIKKSVELKLWLEKYKKLIEPCYLDKVLIEAKVIINDYPKLIDINNPSDQSDPYIIALAKLNGLMVLTNEKYSEGGKKTKIPFICKQLSIKCINTHEFYRNENWKF</sequence>
<proteinExistence type="predicted"/>
<dbReference type="AlphaFoldDB" id="A0A2G9Y628"/>
<dbReference type="InterPro" id="IPR016541">
    <property type="entry name" value="UCP008505"/>
</dbReference>
<dbReference type="InterPro" id="IPR029060">
    <property type="entry name" value="PIN-like_dom_sf"/>
</dbReference>
<name>A0A2G9Y628_9BACT</name>
<dbReference type="EMBL" id="PCRE01000052">
    <property type="protein sequence ID" value="PIP14695.1"/>
    <property type="molecule type" value="Genomic_DNA"/>
</dbReference>
<dbReference type="Pfam" id="PF14367">
    <property type="entry name" value="DUF4411"/>
    <property type="match status" value="1"/>
</dbReference>
<accession>A0A2G9Y628</accession>
<dbReference type="Proteomes" id="UP000231025">
    <property type="component" value="Unassembled WGS sequence"/>
</dbReference>
<evidence type="ECO:0008006" key="3">
    <source>
        <dbReference type="Google" id="ProtNLM"/>
    </source>
</evidence>